<evidence type="ECO:0000313" key="2">
    <source>
        <dbReference type="Proteomes" id="UP000278334"/>
    </source>
</evidence>
<dbReference type="EMBL" id="CP024634">
    <property type="protein sequence ID" value="AYQ57610.1"/>
    <property type="molecule type" value="Genomic_DNA"/>
</dbReference>
<dbReference type="AlphaFoldDB" id="A0A3G3IPA4"/>
<dbReference type="Proteomes" id="UP000278334">
    <property type="component" value="Chromosome"/>
</dbReference>
<reference evidence="1 2" key="1">
    <citation type="submission" date="2017-11" db="EMBL/GenBank/DDBJ databases">
        <title>Genome sequence of the bacterial symbiont EPR9N from a vent mussel Bathymodiolus thermophilus.</title>
        <authorList>
            <person name="Won Y.-J."/>
        </authorList>
    </citation>
    <scope>NUCLEOTIDE SEQUENCE [LARGE SCALE GENOMIC DNA]</scope>
    <source>
        <strain evidence="1 2">EPR9N</strain>
    </source>
</reference>
<dbReference type="Pfam" id="PF06945">
    <property type="entry name" value="DUF1289"/>
    <property type="match status" value="1"/>
</dbReference>
<sequence>MLCSVNSIGDFFKSCFNKRGTVINRSLRLGIVEKNCRMGKRWVLDDCSYLCKGLYNIFMNNQTIKTPCVDICKYNKQNFCVGCKRSSDEISGWIHYSDEMRQAIMQDLKNRKID</sequence>
<gene>
    <name evidence="1" type="ORF">MS2017_1948</name>
</gene>
<dbReference type="PANTHER" id="PTHR35175:SF2">
    <property type="entry name" value="DUF1289 DOMAIN-CONTAINING PROTEIN"/>
    <property type="match status" value="1"/>
</dbReference>
<dbReference type="InterPro" id="IPR010710">
    <property type="entry name" value="DUF1289"/>
</dbReference>
<evidence type="ECO:0000313" key="1">
    <source>
        <dbReference type="EMBL" id="AYQ57610.1"/>
    </source>
</evidence>
<proteinExistence type="predicted"/>
<dbReference type="KEGG" id="bthg:MS2017_1948"/>
<evidence type="ECO:0008006" key="3">
    <source>
        <dbReference type="Google" id="ProtNLM"/>
    </source>
</evidence>
<accession>A0A3G3IPA4</accession>
<organism evidence="1 2">
    <name type="scientific">Bathymodiolus thermophilus thioautotrophic gill symbiont</name>
    <dbReference type="NCBI Taxonomy" id="2360"/>
    <lineage>
        <taxon>Bacteria</taxon>
        <taxon>Pseudomonadati</taxon>
        <taxon>Pseudomonadota</taxon>
        <taxon>Gammaproteobacteria</taxon>
        <taxon>sulfur-oxidizing symbionts</taxon>
    </lineage>
</organism>
<protein>
    <recommendedName>
        <fullName evidence="3">DUF1289 domain-containing protein</fullName>
    </recommendedName>
</protein>
<dbReference type="PANTHER" id="PTHR35175">
    <property type="entry name" value="DUF1289 DOMAIN-CONTAINING PROTEIN"/>
    <property type="match status" value="1"/>
</dbReference>
<name>A0A3G3IPA4_9GAMM</name>